<comment type="caution">
    <text evidence="1">The sequence shown here is derived from an EMBL/GenBank/DDBJ whole genome shotgun (WGS) entry which is preliminary data.</text>
</comment>
<sequence>MASRDQLLATAIAARNSLVRRDRSGRRPALLASAVPDHFRDAAHEYGNDIGNLVCGEASDVRLDALCTAGPRALKNAFRKPCSMPGGAGF</sequence>
<name>A0ABU1MSN7_9SPHN</name>
<accession>A0ABU1MSN7</accession>
<evidence type="ECO:0000313" key="2">
    <source>
        <dbReference type="Proteomes" id="UP001184150"/>
    </source>
</evidence>
<organism evidence="1 2">
    <name type="scientific">Novosphingobium capsulatum</name>
    <dbReference type="NCBI Taxonomy" id="13688"/>
    <lineage>
        <taxon>Bacteria</taxon>
        <taxon>Pseudomonadati</taxon>
        <taxon>Pseudomonadota</taxon>
        <taxon>Alphaproteobacteria</taxon>
        <taxon>Sphingomonadales</taxon>
        <taxon>Sphingomonadaceae</taxon>
        <taxon>Novosphingobium</taxon>
    </lineage>
</organism>
<dbReference type="Proteomes" id="UP001184150">
    <property type="component" value="Unassembled WGS sequence"/>
</dbReference>
<keyword evidence="2" id="KW-1185">Reference proteome</keyword>
<dbReference type="EMBL" id="JAVDRD010000022">
    <property type="protein sequence ID" value="MDR6513344.1"/>
    <property type="molecule type" value="Genomic_DNA"/>
</dbReference>
<evidence type="ECO:0000313" key="1">
    <source>
        <dbReference type="EMBL" id="MDR6513344.1"/>
    </source>
</evidence>
<protein>
    <submittedName>
        <fullName evidence="1">Uncharacterized protein</fullName>
    </submittedName>
</protein>
<gene>
    <name evidence="1" type="ORF">J2792_004238</name>
</gene>
<reference evidence="1 2" key="1">
    <citation type="submission" date="2023-07" db="EMBL/GenBank/DDBJ databases">
        <title>Sorghum-associated microbial communities from plants grown in Nebraska, USA.</title>
        <authorList>
            <person name="Schachtman D."/>
        </authorList>
    </citation>
    <scope>NUCLEOTIDE SEQUENCE [LARGE SCALE GENOMIC DNA]</scope>
    <source>
        <strain evidence="1 2">DS1027</strain>
    </source>
</reference>
<proteinExistence type="predicted"/>